<reference evidence="4" key="1">
    <citation type="submission" date="2016-10" db="EMBL/GenBank/DDBJ databases">
        <authorList>
            <person name="Varghese N."/>
            <person name="Submissions S."/>
        </authorList>
    </citation>
    <scope>NUCLEOTIDE SEQUENCE [LARGE SCALE GENOMIC DNA]</scope>
    <source>
        <strain evidence="4">DSM 44544</strain>
    </source>
</reference>
<accession>A0A1H4PN78</accession>
<name>A0A1H4PN78_9PSEU</name>
<dbReference type="OrthoDB" id="9774928at2"/>
<dbReference type="InterPro" id="IPR003399">
    <property type="entry name" value="Mce/MlaD"/>
</dbReference>
<proteinExistence type="predicted"/>
<dbReference type="InterPro" id="IPR024516">
    <property type="entry name" value="Mce_C"/>
</dbReference>
<dbReference type="PROSITE" id="PS51257">
    <property type="entry name" value="PROKAR_LIPOPROTEIN"/>
    <property type="match status" value="1"/>
</dbReference>
<dbReference type="Pfam" id="PF02470">
    <property type="entry name" value="MlaD"/>
    <property type="match status" value="1"/>
</dbReference>
<dbReference type="GO" id="GO:0005576">
    <property type="term" value="C:extracellular region"/>
    <property type="evidence" value="ECO:0007669"/>
    <property type="project" value="TreeGrafter"/>
</dbReference>
<dbReference type="Proteomes" id="UP000199622">
    <property type="component" value="Unassembled WGS sequence"/>
</dbReference>
<dbReference type="InterPro" id="IPR005693">
    <property type="entry name" value="Mce"/>
</dbReference>
<feature type="domain" description="Mce/MlaD" evidence="1">
    <location>
        <begin position="41"/>
        <end position="118"/>
    </location>
</feature>
<evidence type="ECO:0000313" key="3">
    <source>
        <dbReference type="EMBL" id="SEC08652.1"/>
    </source>
</evidence>
<evidence type="ECO:0000259" key="2">
    <source>
        <dbReference type="Pfam" id="PF11887"/>
    </source>
</evidence>
<dbReference type="NCBIfam" id="TIGR00996">
    <property type="entry name" value="Mtu_fam_mce"/>
    <property type="match status" value="1"/>
</dbReference>
<dbReference type="STRING" id="208445.SAMN04489727_2507"/>
<dbReference type="PANTHER" id="PTHR33371">
    <property type="entry name" value="INTERMEMBRANE PHOSPHOLIPID TRANSPORT SYSTEM BINDING PROTEIN MLAD-RELATED"/>
    <property type="match status" value="1"/>
</dbReference>
<organism evidence="3 4">
    <name type="scientific">Amycolatopsis tolypomycina</name>
    <dbReference type="NCBI Taxonomy" id="208445"/>
    <lineage>
        <taxon>Bacteria</taxon>
        <taxon>Bacillati</taxon>
        <taxon>Actinomycetota</taxon>
        <taxon>Actinomycetes</taxon>
        <taxon>Pseudonocardiales</taxon>
        <taxon>Pseudonocardiaceae</taxon>
        <taxon>Amycolatopsis</taxon>
    </lineage>
</organism>
<dbReference type="RefSeq" id="WP_091306405.1">
    <property type="nucleotide sequence ID" value="NZ_FNSO01000004.1"/>
</dbReference>
<dbReference type="Pfam" id="PF11887">
    <property type="entry name" value="Mce4_CUP1"/>
    <property type="match status" value="1"/>
</dbReference>
<evidence type="ECO:0000259" key="1">
    <source>
        <dbReference type="Pfam" id="PF02470"/>
    </source>
</evidence>
<evidence type="ECO:0000313" key="4">
    <source>
        <dbReference type="Proteomes" id="UP000199622"/>
    </source>
</evidence>
<sequence length="361" mass="37733">MKRVLAVVAIGCLTLAGCSSGEFKGVYDLPLPGGADVGDHPYSVTVQFADVLDLVPQAAVKVGDVPVGRVRDVRLGGDGWTAETVLEVNGDVVLPANAVARLRQSSLLGEKFVELAPPDGEAQNAAGNGRLANGATITLDRTNRNPEFEEIFGALSLLLNGGGIGQLQTINRELSKVMDGNEDQIRSFLSGVNTLMTDLDAHRTDITAALDGLNRLSATLANRHEQISGALTDLTPGLQTLRDQRTQLVSMLQALDRLGTVATDVVDRSRADMVADLRALAPILGQLADAGKNLPQSLQMLPTFPFPDSVLGAVKGDYINAYASMIPAPGVPLPPLGEGVPPGLPVFPLPSSTAPVTSGGR</sequence>
<dbReference type="InterPro" id="IPR052336">
    <property type="entry name" value="MlaD_Phospholipid_Transporter"/>
</dbReference>
<protein>
    <submittedName>
        <fullName evidence="3">Phospholipid/cholesterol/gamma-HCH transport system substrate-binding protein</fullName>
    </submittedName>
</protein>
<dbReference type="EMBL" id="FNSO01000004">
    <property type="protein sequence ID" value="SEC08652.1"/>
    <property type="molecule type" value="Genomic_DNA"/>
</dbReference>
<gene>
    <name evidence="3" type="ORF">SAMN04489727_2507</name>
</gene>
<dbReference type="PANTHER" id="PTHR33371:SF15">
    <property type="entry name" value="LIPOPROTEIN LPRN"/>
    <property type="match status" value="1"/>
</dbReference>
<keyword evidence="4" id="KW-1185">Reference proteome</keyword>
<dbReference type="AlphaFoldDB" id="A0A1H4PN78"/>
<feature type="domain" description="Mammalian cell entry C-terminal" evidence="2">
    <location>
        <begin position="129"/>
        <end position="300"/>
    </location>
</feature>